<organism evidence="10 11">
    <name type="scientific">Bosea lupini</name>
    <dbReference type="NCBI Taxonomy" id="1036779"/>
    <lineage>
        <taxon>Bacteria</taxon>
        <taxon>Pseudomonadati</taxon>
        <taxon>Pseudomonadota</taxon>
        <taxon>Alphaproteobacteria</taxon>
        <taxon>Hyphomicrobiales</taxon>
        <taxon>Boseaceae</taxon>
        <taxon>Bosea</taxon>
    </lineage>
</organism>
<accession>A0A1H8APD7</accession>
<sequence length="276" mass="29333">MNRNGLPFLLPMLALSLAGFVLPLALLGVFSFVDTSGSPTLANYQRLFADPFVLSVLVDTIALGFKVVALTTLIALPITLLYWHASPALRRVIVFLTLLPMLTSNVVRTFAWIVILGRQGPISQALVELGLAPAPRSLLFNETALVVVLAQIELPLLVLPVMAVIARSDGALSAAAQTLGAGPWRILVTVLLPMMAPGFLAGWVLVFAGATTSYVTQSVIGGARLIYLPQFVYREVGVLFQWPSAAAVAFVLLAATSLIMLAMTAAARHPRLAGHA</sequence>
<dbReference type="PROSITE" id="PS50928">
    <property type="entry name" value="ABC_TM1"/>
    <property type="match status" value="1"/>
</dbReference>
<feature type="transmembrane region" description="Helical" evidence="8">
    <location>
        <begin position="245"/>
        <end position="267"/>
    </location>
</feature>
<evidence type="ECO:0000256" key="4">
    <source>
        <dbReference type="ARBA" id="ARBA00022475"/>
    </source>
</evidence>
<keyword evidence="4" id="KW-1003">Cell membrane</keyword>
<dbReference type="CDD" id="cd06261">
    <property type="entry name" value="TM_PBP2"/>
    <property type="match status" value="1"/>
</dbReference>
<protein>
    <submittedName>
        <fullName evidence="10">Putative spermidine/putrescine transport system permease protein</fullName>
    </submittedName>
</protein>
<evidence type="ECO:0000256" key="8">
    <source>
        <dbReference type="SAM" id="Phobius"/>
    </source>
</evidence>
<keyword evidence="5 8" id="KW-0812">Transmembrane</keyword>
<feature type="transmembrane region" description="Helical" evidence="8">
    <location>
        <begin position="12"/>
        <end position="33"/>
    </location>
</feature>
<dbReference type="InterPro" id="IPR000515">
    <property type="entry name" value="MetI-like"/>
</dbReference>
<dbReference type="InterPro" id="IPR035906">
    <property type="entry name" value="MetI-like_sf"/>
</dbReference>
<gene>
    <name evidence="10" type="ORF">SAMN04515666_12032</name>
</gene>
<evidence type="ECO:0000256" key="3">
    <source>
        <dbReference type="ARBA" id="ARBA00022448"/>
    </source>
</evidence>
<evidence type="ECO:0000313" key="11">
    <source>
        <dbReference type="Proteomes" id="UP000199664"/>
    </source>
</evidence>
<comment type="similarity">
    <text evidence="2">Belongs to the binding-protein-dependent transport system permease family. CysTW subfamily.</text>
</comment>
<feature type="transmembrane region" description="Helical" evidence="8">
    <location>
        <begin position="92"/>
        <end position="115"/>
    </location>
</feature>
<reference evidence="11" key="1">
    <citation type="submission" date="2016-10" db="EMBL/GenBank/DDBJ databases">
        <authorList>
            <person name="Varghese N."/>
            <person name="Submissions S."/>
        </authorList>
    </citation>
    <scope>NUCLEOTIDE SEQUENCE [LARGE SCALE GENOMIC DNA]</scope>
    <source>
        <strain evidence="11">LMG 26383,CCUG 61248,R- 45681</strain>
    </source>
</reference>
<evidence type="ECO:0000313" key="10">
    <source>
        <dbReference type="EMBL" id="SEM71688.1"/>
    </source>
</evidence>
<dbReference type="PANTHER" id="PTHR42929:SF5">
    <property type="entry name" value="ABC TRANSPORTER PERMEASE PROTEIN"/>
    <property type="match status" value="1"/>
</dbReference>
<dbReference type="Gene3D" id="1.10.3720.10">
    <property type="entry name" value="MetI-like"/>
    <property type="match status" value="1"/>
</dbReference>
<keyword evidence="6 8" id="KW-1133">Transmembrane helix</keyword>
<keyword evidence="7 8" id="KW-0472">Membrane</keyword>
<feature type="transmembrane region" description="Helical" evidence="8">
    <location>
        <begin position="186"/>
        <end position="208"/>
    </location>
</feature>
<evidence type="ECO:0000256" key="2">
    <source>
        <dbReference type="ARBA" id="ARBA00007069"/>
    </source>
</evidence>
<dbReference type="GO" id="GO:0005886">
    <property type="term" value="C:plasma membrane"/>
    <property type="evidence" value="ECO:0007669"/>
    <property type="project" value="UniProtKB-SubCell"/>
</dbReference>
<dbReference type="SUPFAM" id="SSF161098">
    <property type="entry name" value="MetI-like"/>
    <property type="match status" value="1"/>
</dbReference>
<dbReference type="Proteomes" id="UP000199664">
    <property type="component" value="Unassembled WGS sequence"/>
</dbReference>
<name>A0A1H8APD7_9HYPH</name>
<dbReference type="PANTHER" id="PTHR42929">
    <property type="entry name" value="INNER MEMBRANE ABC TRANSPORTER PERMEASE PROTEIN YDCU-RELATED-RELATED"/>
    <property type="match status" value="1"/>
</dbReference>
<proteinExistence type="inferred from homology"/>
<dbReference type="EMBL" id="FOAN01000020">
    <property type="protein sequence ID" value="SEM71688.1"/>
    <property type="molecule type" value="Genomic_DNA"/>
</dbReference>
<dbReference type="OrthoDB" id="9807047at2"/>
<evidence type="ECO:0000259" key="9">
    <source>
        <dbReference type="PROSITE" id="PS50928"/>
    </source>
</evidence>
<evidence type="ECO:0000256" key="1">
    <source>
        <dbReference type="ARBA" id="ARBA00004651"/>
    </source>
</evidence>
<evidence type="ECO:0000256" key="5">
    <source>
        <dbReference type="ARBA" id="ARBA00022692"/>
    </source>
</evidence>
<keyword evidence="11" id="KW-1185">Reference proteome</keyword>
<feature type="transmembrane region" description="Helical" evidence="8">
    <location>
        <begin position="53"/>
        <end position="80"/>
    </location>
</feature>
<dbReference type="GO" id="GO:0055085">
    <property type="term" value="P:transmembrane transport"/>
    <property type="evidence" value="ECO:0007669"/>
    <property type="project" value="InterPro"/>
</dbReference>
<dbReference type="AlphaFoldDB" id="A0A1H8APD7"/>
<feature type="transmembrane region" description="Helical" evidence="8">
    <location>
        <begin position="144"/>
        <end position="165"/>
    </location>
</feature>
<evidence type="ECO:0000256" key="7">
    <source>
        <dbReference type="ARBA" id="ARBA00023136"/>
    </source>
</evidence>
<keyword evidence="3" id="KW-0813">Transport</keyword>
<comment type="subcellular location">
    <subcellularLocation>
        <location evidence="1">Cell membrane</location>
        <topology evidence="1">Multi-pass membrane protein</topology>
    </subcellularLocation>
</comment>
<dbReference type="STRING" id="1036779.SAMN04515666_12032"/>
<evidence type="ECO:0000256" key="6">
    <source>
        <dbReference type="ARBA" id="ARBA00022989"/>
    </source>
</evidence>
<dbReference type="RefSeq" id="WP_091843711.1">
    <property type="nucleotide sequence ID" value="NZ_FOAN01000020.1"/>
</dbReference>
<feature type="domain" description="ABC transmembrane type-1" evidence="9">
    <location>
        <begin position="57"/>
        <end position="263"/>
    </location>
</feature>